<reference evidence="5" key="1">
    <citation type="submission" date="2020-07" db="EMBL/GenBank/DDBJ databases">
        <title>Huge and variable diversity of episymbiotic CPR bacteria and DPANN archaea in groundwater ecosystems.</title>
        <authorList>
            <person name="He C.Y."/>
            <person name="Keren R."/>
            <person name="Whittaker M."/>
            <person name="Farag I.F."/>
            <person name="Doudna J."/>
            <person name="Cate J.H.D."/>
            <person name="Banfield J.F."/>
        </authorList>
    </citation>
    <scope>NUCLEOTIDE SEQUENCE</scope>
    <source>
        <strain evidence="5">NC_groundwater_1296_Ag_S-0.2um_52_80</strain>
    </source>
</reference>
<dbReference type="PROSITE" id="PS50956">
    <property type="entry name" value="HTH_ASNC_2"/>
    <property type="match status" value="2"/>
</dbReference>
<feature type="domain" description="HTH asnC-type" evidence="4">
    <location>
        <begin position="9"/>
        <end position="70"/>
    </location>
</feature>
<comment type="caution">
    <text evidence="5">The sequence shown here is derived from an EMBL/GenBank/DDBJ whole genome shotgun (WGS) entry which is preliminary data.</text>
</comment>
<dbReference type="Gene3D" id="1.10.10.10">
    <property type="entry name" value="Winged helix-like DNA-binding domain superfamily/Winged helix DNA-binding domain"/>
    <property type="match status" value="2"/>
</dbReference>
<sequence>MEKAMENAIDLQDRKILYELDRNSRMTFKELGKRVRISKETAAFRVKRLVKEGYIKNFLTTIHTSALNRFYYKLFYKFHRTTPQIDADIVKFISGYKSTAYFASLEGRYDLTFLLLSKNFHDLYSFLVPFREKFGEYILEQEILTLTSTHRFNFRFFFEGEAELMDTKYPEEIKEPDIDEVDYQIIANLAKNSRIPLIELAKITGTETNVVKYRIRKLLKAGILGANVLDVDFERFGAQLVQVDFTLKDHSVTGKLIGFVAQNPKSTFATITLGKYDLAVEFAVRDMKELRKILGQVKERFSHDITNEDIFTMQEHSINWFPYRMEKV</sequence>
<proteinExistence type="predicted"/>
<dbReference type="CDD" id="cd00090">
    <property type="entry name" value="HTH_ARSR"/>
    <property type="match status" value="1"/>
</dbReference>
<dbReference type="InterPro" id="IPR011991">
    <property type="entry name" value="ArsR-like_HTH"/>
</dbReference>
<dbReference type="PRINTS" id="PR00033">
    <property type="entry name" value="HTHASNC"/>
</dbReference>
<dbReference type="Pfam" id="PF13412">
    <property type="entry name" value="HTH_24"/>
    <property type="match status" value="2"/>
</dbReference>
<dbReference type="Proteomes" id="UP000732298">
    <property type="component" value="Unassembled WGS sequence"/>
</dbReference>
<accession>A0A8T3YM61</accession>
<dbReference type="EMBL" id="JACQPB010000042">
    <property type="protein sequence ID" value="MBI4210800.1"/>
    <property type="molecule type" value="Genomic_DNA"/>
</dbReference>
<dbReference type="GO" id="GO:0005829">
    <property type="term" value="C:cytosol"/>
    <property type="evidence" value="ECO:0007669"/>
    <property type="project" value="TreeGrafter"/>
</dbReference>
<dbReference type="AlphaFoldDB" id="A0A8T3YM61"/>
<organism evidence="5 6">
    <name type="scientific">Candidatus Iainarchaeum sp</name>
    <dbReference type="NCBI Taxonomy" id="3101447"/>
    <lineage>
        <taxon>Archaea</taxon>
        <taxon>Candidatus Iainarchaeota</taxon>
        <taxon>Candidatus Iainarchaeia</taxon>
        <taxon>Candidatus Iainarchaeales</taxon>
        <taxon>Candidatus Iainarchaeaceae</taxon>
        <taxon>Candidatus Iainarchaeum</taxon>
    </lineage>
</organism>
<dbReference type="SMART" id="SM00344">
    <property type="entry name" value="HTH_ASNC"/>
    <property type="match status" value="2"/>
</dbReference>
<evidence type="ECO:0000259" key="4">
    <source>
        <dbReference type="PROSITE" id="PS50956"/>
    </source>
</evidence>
<feature type="domain" description="HTH asnC-type" evidence="4">
    <location>
        <begin position="178"/>
        <end position="239"/>
    </location>
</feature>
<dbReference type="InterPro" id="IPR036390">
    <property type="entry name" value="WH_DNA-bd_sf"/>
</dbReference>
<protein>
    <submittedName>
        <fullName evidence="5">Winged helix-turn-helix transcriptional regulator</fullName>
    </submittedName>
</protein>
<dbReference type="InterPro" id="IPR000485">
    <property type="entry name" value="AsnC-type_HTH_dom"/>
</dbReference>
<dbReference type="PANTHER" id="PTHR30154:SF34">
    <property type="entry name" value="TRANSCRIPTIONAL REGULATOR AZLB"/>
    <property type="match status" value="1"/>
</dbReference>
<evidence type="ECO:0000256" key="2">
    <source>
        <dbReference type="ARBA" id="ARBA00023125"/>
    </source>
</evidence>
<dbReference type="GO" id="GO:0043565">
    <property type="term" value="F:sequence-specific DNA binding"/>
    <property type="evidence" value="ECO:0007669"/>
    <property type="project" value="InterPro"/>
</dbReference>
<evidence type="ECO:0000256" key="3">
    <source>
        <dbReference type="ARBA" id="ARBA00023163"/>
    </source>
</evidence>
<gene>
    <name evidence="5" type="ORF">HY544_04815</name>
</gene>
<dbReference type="SUPFAM" id="SSF46785">
    <property type="entry name" value="Winged helix' DNA-binding domain"/>
    <property type="match status" value="2"/>
</dbReference>
<evidence type="ECO:0000313" key="5">
    <source>
        <dbReference type="EMBL" id="MBI4210800.1"/>
    </source>
</evidence>
<evidence type="ECO:0000313" key="6">
    <source>
        <dbReference type="Proteomes" id="UP000732298"/>
    </source>
</evidence>
<dbReference type="GO" id="GO:0043200">
    <property type="term" value="P:response to amino acid"/>
    <property type="evidence" value="ECO:0007669"/>
    <property type="project" value="TreeGrafter"/>
</dbReference>
<keyword evidence="1" id="KW-0805">Transcription regulation</keyword>
<name>A0A8T3YM61_9ARCH</name>
<dbReference type="InterPro" id="IPR036388">
    <property type="entry name" value="WH-like_DNA-bd_sf"/>
</dbReference>
<keyword evidence="2" id="KW-0238">DNA-binding</keyword>
<dbReference type="PANTHER" id="PTHR30154">
    <property type="entry name" value="LEUCINE-RESPONSIVE REGULATORY PROTEIN"/>
    <property type="match status" value="1"/>
</dbReference>
<dbReference type="InterPro" id="IPR019888">
    <property type="entry name" value="Tscrpt_reg_AsnC-like"/>
</dbReference>
<keyword evidence="3" id="KW-0804">Transcription</keyword>
<evidence type="ECO:0000256" key="1">
    <source>
        <dbReference type="ARBA" id="ARBA00023015"/>
    </source>
</evidence>